<dbReference type="RefSeq" id="WP_017524654.1">
    <property type="nucleotide sequence ID" value="NZ_JACCEX010000004.1"/>
</dbReference>
<keyword evidence="2" id="KW-0472">Membrane</keyword>
<dbReference type="EMBL" id="QEKO01000004">
    <property type="protein sequence ID" value="PVY61474.1"/>
    <property type="molecule type" value="Genomic_DNA"/>
</dbReference>
<evidence type="ECO:0000256" key="1">
    <source>
        <dbReference type="SAM" id="MobiDB-lite"/>
    </source>
</evidence>
<keyword evidence="2" id="KW-1133">Transmembrane helix</keyword>
<keyword evidence="2" id="KW-0812">Transmembrane</keyword>
<dbReference type="OrthoDB" id="8675971at2"/>
<dbReference type="STRING" id="1231391.GCA_000308195_02301"/>
<comment type="caution">
    <text evidence="3">The sequence shown here is derived from an EMBL/GenBank/DDBJ whole genome shotgun (WGS) entry which is preliminary data.</text>
</comment>
<feature type="region of interest" description="Disordered" evidence="1">
    <location>
        <begin position="435"/>
        <end position="467"/>
    </location>
</feature>
<gene>
    <name evidence="3" type="ORF">C7440_3027</name>
</gene>
<organism evidence="3 4">
    <name type="scientific">Pusillimonas noertemannii</name>
    <dbReference type="NCBI Taxonomy" id="305977"/>
    <lineage>
        <taxon>Bacteria</taxon>
        <taxon>Pseudomonadati</taxon>
        <taxon>Pseudomonadota</taxon>
        <taxon>Betaproteobacteria</taxon>
        <taxon>Burkholderiales</taxon>
        <taxon>Alcaligenaceae</taxon>
        <taxon>Pusillimonas</taxon>
    </lineage>
</organism>
<evidence type="ECO:0000313" key="4">
    <source>
        <dbReference type="Proteomes" id="UP000246145"/>
    </source>
</evidence>
<evidence type="ECO:0000256" key="2">
    <source>
        <dbReference type="SAM" id="Phobius"/>
    </source>
</evidence>
<proteinExistence type="predicted"/>
<accession>A0A2U1CKG8</accession>
<name>A0A2U1CKG8_9BURK</name>
<dbReference type="Proteomes" id="UP000246145">
    <property type="component" value="Unassembled WGS sequence"/>
</dbReference>
<sequence>MHHILIRSVLSVDLAFGLHWLPLISGRASTAARRIARRHNATHIVLDGDAPASFGYGFLRARATGGPRTAHSAAQNMARLHPSGSVAAIVPVEPEGHWLVAVHEGAVIARTDVVYRLPGQAEQAMHELRRAYPRLTVLHPEGDGLTLEALAAASDAGTALKNTGHRRRRWLLGMLVLAATVLAWVALKNPADSAVARPGSFGLDEHEILLRWSKAFALAEQGIAIHGVAATHAVLRHLYQVPAAIAGWTLLRVNCSASASSWRCNADYDRKRHGADNQGLLAAAPQDWQLEFPTIDRAGASWSFRTEITPMGRGHIDTAADIRRHVQSAWQGIRPAFSRVVLGPARPVEVPPPLDDAGRPLPRPAGLHGYAKRTVDFEGPLRSISLLLPHTRSIAWRSITLVLGDTPHPTLVSSRLRATFQGDLYELYEADNSANAPSAEQAHVSAMDEGGSAAGHGSGLHGPAPGE</sequence>
<reference evidence="3 4" key="1">
    <citation type="submission" date="2018-04" db="EMBL/GenBank/DDBJ databases">
        <title>Genomic Encyclopedia of Type Strains, Phase IV (KMG-IV): sequencing the most valuable type-strain genomes for metagenomic binning, comparative biology and taxonomic classification.</title>
        <authorList>
            <person name="Goeker M."/>
        </authorList>
    </citation>
    <scope>NUCLEOTIDE SEQUENCE [LARGE SCALE GENOMIC DNA]</scope>
    <source>
        <strain evidence="3 4">DSM 10065</strain>
    </source>
</reference>
<protein>
    <submittedName>
        <fullName evidence="3">Pilin accessory protein (PilO)</fullName>
    </submittedName>
</protein>
<feature type="transmembrane region" description="Helical" evidence="2">
    <location>
        <begin position="170"/>
        <end position="187"/>
    </location>
</feature>
<keyword evidence="4" id="KW-1185">Reference proteome</keyword>
<dbReference type="AlphaFoldDB" id="A0A2U1CKG8"/>
<evidence type="ECO:0000313" key="3">
    <source>
        <dbReference type="EMBL" id="PVY61474.1"/>
    </source>
</evidence>